<reference evidence="2" key="1">
    <citation type="submission" date="2020-11" db="EMBL/GenBank/DDBJ databases">
        <authorList>
            <consortium name="DOE Joint Genome Institute"/>
            <person name="Ahrendt S."/>
            <person name="Riley R."/>
            <person name="Andreopoulos W."/>
            <person name="Labutti K."/>
            <person name="Pangilinan J."/>
            <person name="Ruiz-Duenas F.J."/>
            <person name="Barrasa J.M."/>
            <person name="Sanchez-Garcia M."/>
            <person name="Camarero S."/>
            <person name="Miyauchi S."/>
            <person name="Serrano A."/>
            <person name="Linde D."/>
            <person name="Babiker R."/>
            <person name="Drula E."/>
            <person name="Ayuso-Fernandez I."/>
            <person name="Pacheco R."/>
            <person name="Padilla G."/>
            <person name="Ferreira P."/>
            <person name="Barriuso J."/>
            <person name="Kellner H."/>
            <person name="Castanera R."/>
            <person name="Alfaro M."/>
            <person name="Ramirez L."/>
            <person name="Pisabarro A.G."/>
            <person name="Kuo A."/>
            <person name="Tritt A."/>
            <person name="Lipzen A."/>
            <person name="He G."/>
            <person name="Yan M."/>
            <person name="Ng V."/>
            <person name="Cullen D."/>
            <person name="Martin F."/>
            <person name="Rosso M.-N."/>
            <person name="Henrissat B."/>
            <person name="Hibbett D."/>
            <person name="Martinez A.T."/>
            <person name="Grigoriev I.V."/>
        </authorList>
    </citation>
    <scope>NUCLEOTIDE SEQUENCE</scope>
    <source>
        <strain evidence="2">AH 40177</strain>
    </source>
</reference>
<feature type="transmembrane region" description="Helical" evidence="1">
    <location>
        <begin position="207"/>
        <end position="231"/>
    </location>
</feature>
<sequence>MPDIRLDTATIISTVCESILYGFSLLMFIGTVWTLVGNRAWNEVNRSMLIVAVLLFILSTIHTSIDIKRMNQGFVTERDIKGGPVMFFANVAESTFVFKNAVYTIQTILGDGIVIYRCYKVWNSWWVIVLPMILWCSVAVTGFTSVHTISRSNGDDVFLAGIEQWITSFFATTLACNFTATAFLAYRLWTIERSVRATRVGQSLNRPALMIVIDAGILYSTTLLAALICFAVKSNGQYVVLDMIPPIISIAFYIIILRVAISSSRKRNHGNTSGSTLAPHGIRTIGGTYHMRPMQVHIDQFTEADVEAPFQK</sequence>
<organism evidence="2 3">
    <name type="scientific">Rhodocollybia butyracea</name>
    <dbReference type="NCBI Taxonomy" id="206335"/>
    <lineage>
        <taxon>Eukaryota</taxon>
        <taxon>Fungi</taxon>
        <taxon>Dikarya</taxon>
        <taxon>Basidiomycota</taxon>
        <taxon>Agaricomycotina</taxon>
        <taxon>Agaricomycetes</taxon>
        <taxon>Agaricomycetidae</taxon>
        <taxon>Agaricales</taxon>
        <taxon>Marasmiineae</taxon>
        <taxon>Omphalotaceae</taxon>
        <taxon>Rhodocollybia</taxon>
    </lineage>
</organism>
<evidence type="ECO:0000256" key="1">
    <source>
        <dbReference type="SAM" id="Phobius"/>
    </source>
</evidence>
<keyword evidence="1" id="KW-1133">Transmembrane helix</keyword>
<comment type="caution">
    <text evidence="2">The sequence shown here is derived from an EMBL/GenBank/DDBJ whole genome shotgun (WGS) entry which is preliminary data.</text>
</comment>
<feature type="transmembrane region" description="Helical" evidence="1">
    <location>
        <begin position="243"/>
        <end position="261"/>
    </location>
</feature>
<gene>
    <name evidence="2" type="ORF">BDP27DRAFT_1231042</name>
</gene>
<dbReference type="AlphaFoldDB" id="A0A9P5PIK7"/>
<feature type="transmembrane region" description="Helical" evidence="1">
    <location>
        <begin position="165"/>
        <end position="186"/>
    </location>
</feature>
<proteinExistence type="predicted"/>
<keyword evidence="1" id="KW-0472">Membrane</keyword>
<evidence type="ECO:0000313" key="3">
    <source>
        <dbReference type="Proteomes" id="UP000772434"/>
    </source>
</evidence>
<accession>A0A9P5PIK7</accession>
<protein>
    <submittedName>
        <fullName evidence="2">Uncharacterized protein</fullName>
    </submittedName>
</protein>
<feature type="transmembrane region" description="Helical" evidence="1">
    <location>
        <begin position="12"/>
        <end position="36"/>
    </location>
</feature>
<dbReference type="EMBL" id="JADNRY010000132">
    <property type="protein sequence ID" value="KAF9064048.1"/>
    <property type="molecule type" value="Genomic_DNA"/>
</dbReference>
<dbReference type="Proteomes" id="UP000772434">
    <property type="component" value="Unassembled WGS sequence"/>
</dbReference>
<keyword evidence="3" id="KW-1185">Reference proteome</keyword>
<keyword evidence="1" id="KW-0812">Transmembrane</keyword>
<feature type="transmembrane region" description="Helical" evidence="1">
    <location>
        <begin position="48"/>
        <end position="65"/>
    </location>
</feature>
<evidence type="ECO:0000313" key="2">
    <source>
        <dbReference type="EMBL" id="KAF9064048.1"/>
    </source>
</evidence>
<feature type="transmembrane region" description="Helical" evidence="1">
    <location>
        <begin position="125"/>
        <end position="145"/>
    </location>
</feature>
<dbReference type="OrthoDB" id="3354175at2759"/>
<name>A0A9P5PIK7_9AGAR</name>